<protein>
    <recommendedName>
        <fullName evidence="3">Phasin family protein</fullName>
    </recommendedName>
</protein>
<comment type="caution">
    <text evidence="1">The sequence shown here is derived from an EMBL/GenBank/DDBJ whole genome shotgun (WGS) entry which is preliminary data.</text>
</comment>
<gene>
    <name evidence="1" type="ORF">HHL15_16915</name>
</gene>
<proteinExistence type="predicted"/>
<evidence type="ECO:0000313" key="1">
    <source>
        <dbReference type="EMBL" id="NML27439.1"/>
    </source>
</evidence>
<accession>A0A848G7R4</accession>
<keyword evidence="2" id="KW-1185">Reference proteome</keyword>
<dbReference type="AlphaFoldDB" id="A0A848G7R4"/>
<organism evidence="1 2">
    <name type="scientific">Zoogloea dura</name>
    <dbReference type="NCBI Taxonomy" id="2728840"/>
    <lineage>
        <taxon>Bacteria</taxon>
        <taxon>Pseudomonadati</taxon>
        <taxon>Pseudomonadota</taxon>
        <taxon>Betaproteobacteria</taxon>
        <taxon>Rhodocyclales</taxon>
        <taxon>Zoogloeaceae</taxon>
        <taxon>Zoogloea</taxon>
    </lineage>
</organism>
<reference evidence="1 2" key="1">
    <citation type="submission" date="2020-04" db="EMBL/GenBank/DDBJ databases">
        <title>Zoogloea sp. G-4-1-14 isolated from soil.</title>
        <authorList>
            <person name="Dahal R.H."/>
        </authorList>
    </citation>
    <scope>NUCLEOTIDE SEQUENCE [LARGE SCALE GENOMIC DNA]</scope>
    <source>
        <strain evidence="1 2">G-4-1-14</strain>
    </source>
</reference>
<dbReference type="RefSeq" id="WP_169146978.1">
    <property type="nucleotide sequence ID" value="NZ_JABBGA010000015.1"/>
</dbReference>
<evidence type="ECO:0000313" key="2">
    <source>
        <dbReference type="Proteomes" id="UP000580043"/>
    </source>
</evidence>
<dbReference type="Proteomes" id="UP000580043">
    <property type="component" value="Unassembled WGS sequence"/>
</dbReference>
<sequence length="174" mass="19064">MYTALATIAEDSLRQMHELQQVHAGMLAKLTGTPAASVPATLPTVPLGRLNTWQELITQSVTRQMQSCQALMRLAMQPQKDASLLTESMAIQAAVMKRLATQQAQWLEGLQAIASEAASVRKVNTLSKLMDQESDLYARFNALLTSQATATMELIESVQISVGYLVEQKENEGE</sequence>
<dbReference type="EMBL" id="JABBGA010000015">
    <property type="protein sequence ID" value="NML27439.1"/>
    <property type="molecule type" value="Genomic_DNA"/>
</dbReference>
<evidence type="ECO:0008006" key="3">
    <source>
        <dbReference type="Google" id="ProtNLM"/>
    </source>
</evidence>
<name>A0A848G7R4_9RHOO</name>